<comment type="caution">
    <text evidence="19">The sequence shown here is derived from an EMBL/GenBank/DDBJ whole genome shotgun (WGS) entry which is preliminary data.</text>
</comment>
<dbReference type="Pfam" id="PF00430">
    <property type="entry name" value="ATP-synt_B"/>
    <property type="match status" value="1"/>
</dbReference>
<comment type="function">
    <text evidence="13">Component of the F(0) channel, it forms part of the peripheral stalk, linking F(1) to F(0). The b'-subunit is a diverged and duplicated form of b found in plants and photosynthetic bacteria.</text>
</comment>
<proteinExistence type="inferred from homology"/>
<comment type="similarity">
    <text evidence="1 16 17">Belongs to the ATPase B chain family.</text>
</comment>
<dbReference type="InterPro" id="IPR028987">
    <property type="entry name" value="ATP_synth_B-like_membr_sf"/>
</dbReference>
<dbReference type="NCBIfam" id="NF004411">
    <property type="entry name" value="PRK05759.1-2"/>
    <property type="match status" value="1"/>
</dbReference>
<comment type="subunit">
    <text evidence="16">F-type ATPases have 2 components, F(1) - the catalytic core - and F(0) - the membrane proton channel. F(1) has five subunits: alpha(3), beta(3), gamma(1), delta(1), epsilon(1). F(0) has three main subunits: a(1), b(2) and c(10-14). The alpha and beta chains form an alternating ring which encloses part of the gamma chain. F(1) is attached to F(0) by a central stalk formed by the gamma and epsilon chains, while a peripheral stalk is formed by the delta and b chains.</text>
</comment>
<evidence type="ECO:0000256" key="13">
    <source>
        <dbReference type="ARBA" id="ARBA00025614"/>
    </source>
</evidence>
<evidence type="ECO:0000313" key="19">
    <source>
        <dbReference type="EMBL" id="TCJ82844.1"/>
    </source>
</evidence>
<dbReference type="PANTHER" id="PTHR33445">
    <property type="entry name" value="ATP SYNTHASE SUBUNIT B', CHLOROPLASTIC"/>
    <property type="match status" value="1"/>
</dbReference>
<dbReference type="RefSeq" id="WP_131907341.1">
    <property type="nucleotide sequence ID" value="NZ_BAAAFU010000007.1"/>
</dbReference>
<accession>A0A4R1ESU4</accession>
<evidence type="ECO:0000256" key="9">
    <source>
        <dbReference type="ARBA" id="ARBA00023065"/>
    </source>
</evidence>
<evidence type="ECO:0000256" key="7">
    <source>
        <dbReference type="ARBA" id="ARBA00022781"/>
    </source>
</evidence>
<evidence type="ECO:0000256" key="10">
    <source>
        <dbReference type="ARBA" id="ARBA00023136"/>
    </source>
</evidence>
<dbReference type="FunFam" id="1.20.5.620:FF:000001">
    <property type="entry name" value="ATP synthase subunit b"/>
    <property type="match status" value="1"/>
</dbReference>
<dbReference type="Gene3D" id="1.20.5.620">
    <property type="entry name" value="F1F0 ATP synthase subunit B, membrane domain"/>
    <property type="match status" value="1"/>
</dbReference>
<dbReference type="SUPFAM" id="SSF81573">
    <property type="entry name" value="F1F0 ATP synthase subunit B, membrane domain"/>
    <property type="match status" value="1"/>
</dbReference>
<evidence type="ECO:0000256" key="16">
    <source>
        <dbReference type="HAMAP-Rule" id="MF_01398"/>
    </source>
</evidence>
<dbReference type="OrthoDB" id="9788020at2"/>
<evidence type="ECO:0000256" key="6">
    <source>
        <dbReference type="ARBA" id="ARBA00022692"/>
    </source>
</evidence>
<evidence type="ECO:0000256" key="3">
    <source>
        <dbReference type="ARBA" id="ARBA00022475"/>
    </source>
</evidence>
<evidence type="ECO:0000313" key="20">
    <source>
        <dbReference type="Proteomes" id="UP000294887"/>
    </source>
</evidence>
<keyword evidence="18" id="KW-0175">Coiled coil</keyword>
<gene>
    <name evidence="16" type="primary">atpF</name>
    <name evidence="19" type="ORF">EV695_3581</name>
</gene>
<keyword evidence="5 16" id="KW-0138">CF(0)</keyword>
<keyword evidence="4" id="KW-0997">Cell inner membrane</keyword>
<comment type="subcellular location">
    <subcellularLocation>
        <location evidence="16">Cell membrane</location>
        <topology evidence="16">Single-pass membrane protein</topology>
    </subcellularLocation>
    <subcellularLocation>
        <location evidence="15">Endomembrane system</location>
        <topology evidence="15">Single-pass membrane protein</topology>
    </subcellularLocation>
</comment>
<keyword evidence="3 16" id="KW-1003">Cell membrane</keyword>
<keyword evidence="2 16" id="KW-0813">Transport</keyword>
<keyword evidence="9 16" id="KW-0406">Ion transport</keyword>
<keyword evidence="20" id="KW-1185">Reference proteome</keyword>
<dbReference type="InterPro" id="IPR050059">
    <property type="entry name" value="ATP_synthase_B_chain"/>
</dbReference>
<evidence type="ECO:0000256" key="11">
    <source>
        <dbReference type="ARBA" id="ARBA00023310"/>
    </source>
</evidence>
<evidence type="ECO:0000256" key="18">
    <source>
        <dbReference type="SAM" id="Coils"/>
    </source>
</evidence>
<evidence type="ECO:0000256" key="1">
    <source>
        <dbReference type="ARBA" id="ARBA00005513"/>
    </source>
</evidence>
<dbReference type="InterPro" id="IPR002146">
    <property type="entry name" value="ATP_synth_b/b'su_bac/chlpt"/>
</dbReference>
<dbReference type="AlphaFoldDB" id="A0A4R1ESU4"/>
<organism evidence="19 20">
    <name type="scientific">Cocleimonas flava</name>
    <dbReference type="NCBI Taxonomy" id="634765"/>
    <lineage>
        <taxon>Bacteria</taxon>
        <taxon>Pseudomonadati</taxon>
        <taxon>Pseudomonadota</taxon>
        <taxon>Gammaproteobacteria</taxon>
        <taxon>Thiotrichales</taxon>
        <taxon>Thiotrichaceae</taxon>
        <taxon>Cocleimonas</taxon>
    </lineage>
</organism>
<keyword evidence="7 16" id="KW-0375">Hydrogen ion transport</keyword>
<dbReference type="Proteomes" id="UP000294887">
    <property type="component" value="Unassembled WGS sequence"/>
</dbReference>
<feature type="coiled-coil region" evidence="18">
    <location>
        <begin position="51"/>
        <end position="115"/>
    </location>
</feature>
<evidence type="ECO:0000256" key="15">
    <source>
        <dbReference type="ARBA" id="ARBA00037847"/>
    </source>
</evidence>
<dbReference type="NCBIfam" id="TIGR01144">
    <property type="entry name" value="ATP_synt_b"/>
    <property type="match status" value="1"/>
</dbReference>
<keyword evidence="11 16" id="KW-0066">ATP synthesis</keyword>
<dbReference type="GO" id="GO:0005886">
    <property type="term" value="C:plasma membrane"/>
    <property type="evidence" value="ECO:0007669"/>
    <property type="project" value="UniProtKB-SubCell"/>
</dbReference>
<evidence type="ECO:0000256" key="12">
    <source>
        <dbReference type="ARBA" id="ARBA00025198"/>
    </source>
</evidence>
<dbReference type="PANTHER" id="PTHR33445:SF1">
    <property type="entry name" value="ATP SYNTHASE SUBUNIT B"/>
    <property type="match status" value="1"/>
</dbReference>
<feature type="transmembrane region" description="Helical" evidence="16">
    <location>
        <begin position="6"/>
        <end position="29"/>
    </location>
</feature>
<evidence type="ECO:0000256" key="8">
    <source>
        <dbReference type="ARBA" id="ARBA00022989"/>
    </source>
</evidence>
<evidence type="ECO:0000256" key="2">
    <source>
        <dbReference type="ARBA" id="ARBA00022448"/>
    </source>
</evidence>
<reference evidence="19 20" key="1">
    <citation type="submission" date="2019-03" db="EMBL/GenBank/DDBJ databases">
        <title>Genomic Encyclopedia of Type Strains, Phase IV (KMG-IV): sequencing the most valuable type-strain genomes for metagenomic binning, comparative biology and taxonomic classification.</title>
        <authorList>
            <person name="Goeker M."/>
        </authorList>
    </citation>
    <scope>NUCLEOTIDE SEQUENCE [LARGE SCALE GENOMIC DNA]</scope>
    <source>
        <strain evidence="19 20">DSM 24830</strain>
    </source>
</reference>
<keyword evidence="10 16" id="KW-0472">Membrane</keyword>
<keyword evidence="6 16" id="KW-0812">Transmembrane</keyword>
<keyword evidence="8 16" id="KW-1133">Transmembrane helix</keyword>
<dbReference type="InterPro" id="IPR005864">
    <property type="entry name" value="ATP_synth_F0_bsu_bac"/>
</dbReference>
<dbReference type="GO" id="GO:0012505">
    <property type="term" value="C:endomembrane system"/>
    <property type="evidence" value="ECO:0007669"/>
    <property type="project" value="UniProtKB-SubCell"/>
</dbReference>
<dbReference type="GO" id="GO:0046961">
    <property type="term" value="F:proton-transporting ATPase activity, rotational mechanism"/>
    <property type="evidence" value="ECO:0007669"/>
    <property type="project" value="TreeGrafter"/>
</dbReference>
<name>A0A4R1ESU4_9GAMM</name>
<dbReference type="HAMAP" id="MF_01398">
    <property type="entry name" value="ATP_synth_b_bprime"/>
    <property type="match status" value="1"/>
</dbReference>
<evidence type="ECO:0000256" key="17">
    <source>
        <dbReference type="RuleBase" id="RU003848"/>
    </source>
</evidence>
<sequence length="156" mass="16974">MNVTATLIGQLIVFSILIWFIKAVLWEPVINTLEDRKKRIADGLAASEKGMKDQELAAENAKQAIKEAKQEAAEIIAQAKARDTQMIEEAKNKAVEEADRVIAGAQAEIDQEVNRAKDSLRTQVSSLAVAGASKILGKEVDANAHKAALKELIEQI</sequence>
<comment type="subunit">
    <text evidence="14">F-type ATPases have 2 components, F(1) - the catalytic core - and F(0) - the membrane proton channel. F(1) has five subunits: alpha(3), beta(3), gamma(1), delta(1), epsilon(1). F(0) has four main subunits: a(1), b(2) and c(10-14). The alpha and beta chains form an alternating ring which encloses part of the gamma chain. F(1) is attached to F(0) by a central stalk formed by the gamma and epsilon chains, while a peripheral stalk is formed by the delta and b chains.</text>
</comment>
<dbReference type="GO" id="GO:0045259">
    <property type="term" value="C:proton-transporting ATP synthase complex"/>
    <property type="evidence" value="ECO:0007669"/>
    <property type="project" value="UniProtKB-KW"/>
</dbReference>
<evidence type="ECO:0000256" key="5">
    <source>
        <dbReference type="ARBA" id="ARBA00022547"/>
    </source>
</evidence>
<comment type="function">
    <text evidence="12 16">F(1)F(0) ATP synthase produces ATP from ADP in the presence of a proton or sodium gradient. F-type ATPases consist of two structural domains, F(1) containing the extramembraneous catalytic core and F(0) containing the membrane proton channel, linked together by a central stalk and a peripheral stalk. During catalysis, ATP synthesis in the catalytic domain of F(1) is coupled via a rotary mechanism of the central stalk subunits to proton translocation.</text>
</comment>
<protein>
    <recommendedName>
        <fullName evidence="16">ATP synthase subunit b</fullName>
    </recommendedName>
    <alternativeName>
        <fullName evidence="16">ATP synthase F(0) sector subunit b</fullName>
    </alternativeName>
    <alternativeName>
        <fullName evidence="16">ATPase subunit I</fullName>
    </alternativeName>
    <alternativeName>
        <fullName evidence="16">F-type ATPase subunit b</fullName>
        <shortName evidence="16">F-ATPase subunit b</shortName>
    </alternativeName>
</protein>
<dbReference type="EMBL" id="SMFQ01000005">
    <property type="protein sequence ID" value="TCJ82844.1"/>
    <property type="molecule type" value="Genomic_DNA"/>
</dbReference>
<evidence type="ECO:0000256" key="4">
    <source>
        <dbReference type="ARBA" id="ARBA00022519"/>
    </source>
</evidence>
<dbReference type="CDD" id="cd06503">
    <property type="entry name" value="ATP-synt_Fo_b"/>
    <property type="match status" value="1"/>
</dbReference>
<dbReference type="GO" id="GO:0046933">
    <property type="term" value="F:proton-transporting ATP synthase activity, rotational mechanism"/>
    <property type="evidence" value="ECO:0007669"/>
    <property type="project" value="UniProtKB-UniRule"/>
</dbReference>
<evidence type="ECO:0000256" key="14">
    <source>
        <dbReference type="ARBA" id="ARBA00026054"/>
    </source>
</evidence>